<dbReference type="PANTHER" id="PTHR47755:SF1">
    <property type="entry name" value="CELL DIVISION PROTEIN FTSX"/>
    <property type="match status" value="1"/>
</dbReference>
<name>A0A345NIG4_9MICO</name>
<evidence type="ECO:0000313" key="16">
    <source>
        <dbReference type="EMBL" id="AXH94822.1"/>
    </source>
</evidence>
<dbReference type="Gene3D" id="3.30.70.3040">
    <property type="match status" value="1"/>
</dbReference>
<evidence type="ECO:0000259" key="14">
    <source>
        <dbReference type="Pfam" id="PF02687"/>
    </source>
</evidence>
<dbReference type="InterPro" id="IPR040690">
    <property type="entry name" value="FtsX_ECD"/>
</dbReference>
<evidence type="ECO:0000259" key="15">
    <source>
        <dbReference type="Pfam" id="PF18075"/>
    </source>
</evidence>
<feature type="domain" description="FtsX extracellular" evidence="15">
    <location>
        <begin position="56"/>
        <end position="160"/>
    </location>
</feature>
<evidence type="ECO:0000256" key="10">
    <source>
        <dbReference type="ARBA" id="ARBA00023136"/>
    </source>
</evidence>
<gene>
    <name evidence="16" type="ORF">DV701_00250</name>
</gene>
<feature type="transmembrane region" description="Helical" evidence="13">
    <location>
        <begin position="170"/>
        <end position="203"/>
    </location>
</feature>
<evidence type="ECO:0000256" key="12">
    <source>
        <dbReference type="PIRNR" id="PIRNR003097"/>
    </source>
</evidence>
<proteinExistence type="inferred from homology"/>
<dbReference type="NCBIfam" id="NF038346">
    <property type="entry name" value="FtsX_actino"/>
    <property type="match status" value="1"/>
</dbReference>
<comment type="function">
    <text evidence="1">Part of the ABC transporter FtsEX involved in cellular division.</text>
</comment>
<comment type="subcellular location">
    <subcellularLocation>
        <location evidence="2">Cell membrane</location>
        <topology evidence="2">Multi-pass membrane protein</topology>
    </subcellularLocation>
</comment>
<dbReference type="InterPro" id="IPR004513">
    <property type="entry name" value="FtsX"/>
</dbReference>
<dbReference type="OrthoDB" id="9812531at2"/>
<dbReference type="EMBL" id="CP031229">
    <property type="protein sequence ID" value="AXH94822.1"/>
    <property type="molecule type" value="Genomic_DNA"/>
</dbReference>
<feature type="transmembrane region" description="Helical" evidence="13">
    <location>
        <begin position="278"/>
        <end position="301"/>
    </location>
</feature>
<evidence type="ECO:0000313" key="17">
    <source>
        <dbReference type="Proteomes" id="UP000253790"/>
    </source>
</evidence>
<evidence type="ECO:0000256" key="6">
    <source>
        <dbReference type="ARBA" id="ARBA00022475"/>
    </source>
</evidence>
<organism evidence="16 17">
    <name type="scientific">Ornithinimicrobium avium</name>
    <dbReference type="NCBI Taxonomy" id="2283195"/>
    <lineage>
        <taxon>Bacteria</taxon>
        <taxon>Bacillati</taxon>
        <taxon>Actinomycetota</taxon>
        <taxon>Actinomycetes</taxon>
        <taxon>Micrococcales</taxon>
        <taxon>Ornithinimicrobiaceae</taxon>
        <taxon>Ornithinimicrobium</taxon>
    </lineage>
</organism>
<dbReference type="InterPro" id="IPR003838">
    <property type="entry name" value="ABC3_permease_C"/>
</dbReference>
<feature type="transmembrane region" description="Helical" evidence="13">
    <location>
        <begin position="21"/>
        <end position="43"/>
    </location>
</feature>
<keyword evidence="6 12" id="KW-1003">Cell membrane</keyword>
<evidence type="ECO:0000256" key="7">
    <source>
        <dbReference type="ARBA" id="ARBA00022618"/>
    </source>
</evidence>
<dbReference type="Pfam" id="PF18075">
    <property type="entry name" value="FtsX_ECD"/>
    <property type="match status" value="1"/>
</dbReference>
<evidence type="ECO:0000256" key="1">
    <source>
        <dbReference type="ARBA" id="ARBA00003552"/>
    </source>
</evidence>
<evidence type="ECO:0000256" key="11">
    <source>
        <dbReference type="ARBA" id="ARBA00023306"/>
    </source>
</evidence>
<evidence type="ECO:0000256" key="8">
    <source>
        <dbReference type="ARBA" id="ARBA00022692"/>
    </source>
</evidence>
<dbReference type="PANTHER" id="PTHR47755">
    <property type="entry name" value="CELL DIVISION PROTEIN FTSX"/>
    <property type="match status" value="1"/>
</dbReference>
<keyword evidence="10 12" id="KW-0472">Membrane</keyword>
<keyword evidence="9 13" id="KW-1133">Transmembrane helix</keyword>
<dbReference type="RefSeq" id="WP_114926591.1">
    <property type="nucleotide sequence ID" value="NZ_CP031229.1"/>
</dbReference>
<keyword evidence="11 12" id="KW-0131">Cell cycle</keyword>
<comment type="similarity">
    <text evidence="3 12">Belongs to the ABC-4 integral membrane protein family. FtsX subfamily.</text>
</comment>
<sequence length="307" mass="33207">MRPGFLLGEVANGLRRNASMVVSVVLVTMVSLFFLGVGLLAQAQVSTAKGYWYDKVQVSIFLCTPDSVDVASCAGGGVSQDQRDQIAADLDGLKPLVTEYFYESNDEAYERFREQFRNSPVLDSIPQEAIPESFRVNLSDPSKYEVIRAAFENAPGVESVEDQREVVDKLFTFLGVLSVGALALAVAMVVCAVLLISTTIRLTAWTRRRETAIKRMVGASAFSIRLPFVLETVVATLVGAGLAVGLLWATVRYGITGFLSELLAGDSGLISLVGPHDLWLITPFLAGGALLLAVVTAWLALHRHVRV</sequence>
<dbReference type="Proteomes" id="UP000253790">
    <property type="component" value="Chromosome"/>
</dbReference>
<evidence type="ECO:0000256" key="13">
    <source>
        <dbReference type="SAM" id="Phobius"/>
    </source>
</evidence>
<dbReference type="AlphaFoldDB" id="A0A345NIG4"/>
<evidence type="ECO:0000256" key="2">
    <source>
        <dbReference type="ARBA" id="ARBA00004651"/>
    </source>
</evidence>
<dbReference type="GO" id="GO:0005886">
    <property type="term" value="C:plasma membrane"/>
    <property type="evidence" value="ECO:0007669"/>
    <property type="project" value="UniProtKB-SubCell"/>
</dbReference>
<feature type="domain" description="ABC3 transporter permease C-terminal" evidence="14">
    <location>
        <begin position="184"/>
        <end position="301"/>
    </location>
</feature>
<keyword evidence="8 13" id="KW-0812">Transmembrane</keyword>
<keyword evidence="17" id="KW-1185">Reference proteome</keyword>
<dbReference type="GO" id="GO:0051301">
    <property type="term" value="P:cell division"/>
    <property type="evidence" value="ECO:0007669"/>
    <property type="project" value="UniProtKB-KW"/>
</dbReference>
<feature type="transmembrane region" description="Helical" evidence="13">
    <location>
        <begin position="224"/>
        <end position="249"/>
    </location>
</feature>
<comment type="subunit">
    <text evidence="4">Forms a membrane-associated complex with FtsE.</text>
</comment>
<accession>A0A345NIG4</accession>
<evidence type="ECO:0000256" key="5">
    <source>
        <dbReference type="ARBA" id="ARBA00021907"/>
    </source>
</evidence>
<dbReference type="Pfam" id="PF02687">
    <property type="entry name" value="FtsX"/>
    <property type="match status" value="1"/>
</dbReference>
<dbReference type="PIRSF" id="PIRSF003097">
    <property type="entry name" value="FtsX"/>
    <property type="match status" value="1"/>
</dbReference>
<evidence type="ECO:0000256" key="9">
    <source>
        <dbReference type="ARBA" id="ARBA00022989"/>
    </source>
</evidence>
<evidence type="ECO:0000256" key="3">
    <source>
        <dbReference type="ARBA" id="ARBA00007379"/>
    </source>
</evidence>
<dbReference type="KEGG" id="orn:DV701_00250"/>
<dbReference type="InterPro" id="IPR047929">
    <property type="entry name" value="FtsX_actino"/>
</dbReference>
<keyword evidence="7 12" id="KW-0132">Cell division</keyword>
<reference evidence="16 17" key="1">
    <citation type="submission" date="2018-07" db="EMBL/GenBank/DDBJ databases">
        <title>Complete genome sequencing of Ornithinimicrobium sp. AMA3305.</title>
        <authorList>
            <person name="Bae J.-W."/>
        </authorList>
    </citation>
    <scope>NUCLEOTIDE SEQUENCE [LARGE SCALE GENOMIC DNA]</scope>
    <source>
        <strain evidence="16 17">AMA3305</strain>
    </source>
</reference>
<evidence type="ECO:0000256" key="4">
    <source>
        <dbReference type="ARBA" id="ARBA00011160"/>
    </source>
</evidence>
<protein>
    <recommendedName>
        <fullName evidence="5 12">Cell division protein FtsX</fullName>
    </recommendedName>
</protein>